<dbReference type="PANTHER" id="PTHR45700">
    <property type="entry name" value="UBIQUITIN-PROTEIN LIGASE E3C"/>
    <property type="match status" value="1"/>
</dbReference>
<feature type="active site" description="Glycyl thioester intermediate" evidence="7">
    <location>
        <position position="324"/>
    </location>
</feature>
<comment type="subcellular location">
    <subcellularLocation>
        <location evidence="2">Cytoplasm</location>
    </subcellularLocation>
</comment>
<dbReference type="GO" id="GO:0005737">
    <property type="term" value="C:cytoplasm"/>
    <property type="evidence" value="ECO:0007669"/>
    <property type="project" value="UniProtKB-SubCell"/>
</dbReference>
<evidence type="ECO:0000256" key="3">
    <source>
        <dbReference type="ARBA" id="ARBA00012485"/>
    </source>
</evidence>
<keyword evidence="5" id="KW-0808">Transferase</keyword>
<dbReference type="EC" id="2.3.2.26" evidence="3"/>
<dbReference type="KEGG" id="csl:COCSUDRAFT_16350"/>
<dbReference type="CDD" id="cd00078">
    <property type="entry name" value="HECTc"/>
    <property type="match status" value="1"/>
</dbReference>
<keyword evidence="6 7" id="KW-0833">Ubl conjugation pathway</keyword>
<evidence type="ECO:0000313" key="9">
    <source>
        <dbReference type="EMBL" id="EIE22646.1"/>
    </source>
</evidence>
<dbReference type="RefSeq" id="XP_005647190.1">
    <property type="nucleotide sequence ID" value="XM_005647133.1"/>
</dbReference>
<dbReference type="SMART" id="SM00119">
    <property type="entry name" value="HECTc"/>
    <property type="match status" value="1"/>
</dbReference>
<dbReference type="SUPFAM" id="SSF56204">
    <property type="entry name" value="Hect, E3 ligase catalytic domain"/>
    <property type="match status" value="1"/>
</dbReference>
<dbReference type="Pfam" id="PF00632">
    <property type="entry name" value="HECT"/>
    <property type="match status" value="1"/>
</dbReference>
<gene>
    <name evidence="9" type="ORF">COCSUDRAFT_16350</name>
</gene>
<dbReference type="PANTHER" id="PTHR45700:SF8">
    <property type="entry name" value="HECT-TYPE E3 UBIQUITIN TRANSFERASE"/>
    <property type="match status" value="1"/>
</dbReference>
<feature type="domain" description="HECT" evidence="8">
    <location>
        <begin position="26"/>
        <end position="356"/>
    </location>
</feature>
<dbReference type="Gene3D" id="3.30.2160.10">
    <property type="entry name" value="Hect, E3 ligase catalytic domain"/>
    <property type="match status" value="1"/>
</dbReference>
<dbReference type="GO" id="GO:0061630">
    <property type="term" value="F:ubiquitin protein ligase activity"/>
    <property type="evidence" value="ECO:0007669"/>
    <property type="project" value="UniProtKB-EC"/>
</dbReference>
<evidence type="ECO:0000256" key="7">
    <source>
        <dbReference type="PROSITE-ProRule" id="PRU00104"/>
    </source>
</evidence>
<organism evidence="9 10">
    <name type="scientific">Coccomyxa subellipsoidea (strain C-169)</name>
    <name type="common">Green microalga</name>
    <dbReference type="NCBI Taxonomy" id="574566"/>
    <lineage>
        <taxon>Eukaryota</taxon>
        <taxon>Viridiplantae</taxon>
        <taxon>Chlorophyta</taxon>
        <taxon>core chlorophytes</taxon>
        <taxon>Trebouxiophyceae</taxon>
        <taxon>Trebouxiophyceae incertae sedis</taxon>
        <taxon>Coccomyxaceae</taxon>
        <taxon>Coccomyxa</taxon>
        <taxon>Coccomyxa subellipsoidea</taxon>
    </lineage>
</organism>
<dbReference type="AlphaFoldDB" id="I0YW77"/>
<name>I0YW77_COCSC</name>
<dbReference type="FunFam" id="3.30.2160.10:FF:000004">
    <property type="entry name" value="probable E3 ubiquitin-protein ligase HERC4 isoform X1"/>
    <property type="match status" value="1"/>
</dbReference>
<dbReference type="Gene3D" id="3.30.2410.10">
    <property type="entry name" value="Hect, E3 ligase catalytic domain"/>
    <property type="match status" value="1"/>
</dbReference>
<dbReference type="InterPro" id="IPR044611">
    <property type="entry name" value="E3A/B/C-like"/>
</dbReference>
<dbReference type="InterPro" id="IPR000569">
    <property type="entry name" value="HECT_dom"/>
</dbReference>
<evidence type="ECO:0000313" key="10">
    <source>
        <dbReference type="Proteomes" id="UP000007264"/>
    </source>
</evidence>
<comment type="caution">
    <text evidence="9">The sequence shown here is derived from an EMBL/GenBank/DDBJ whole genome shotgun (WGS) entry which is preliminary data.</text>
</comment>
<evidence type="ECO:0000256" key="2">
    <source>
        <dbReference type="ARBA" id="ARBA00004496"/>
    </source>
</evidence>
<proteinExistence type="predicted"/>
<evidence type="ECO:0000256" key="4">
    <source>
        <dbReference type="ARBA" id="ARBA00022490"/>
    </source>
</evidence>
<reference evidence="9 10" key="1">
    <citation type="journal article" date="2012" name="Genome Biol.">
        <title>The genome of the polar eukaryotic microalga coccomyxa subellipsoidea reveals traits of cold adaptation.</title>
        <authorList>
            <person name="Blanc G."/>
            <person name="Agarkova I."/>
            <person name="Grimwood J."/>
            <person name="Kuo A."/>
            <person name="Brueggeman A."/>
            <person name="Dunigan D."/>
            <person name="Gurnon J."/>
            <person name="Ladunga I."/>
            <person name="Lindquist E."/>
            <person name="Lucas S."/>
            <person name="Pangilinan J."/>
            <person name="Proschold T."/>
            <person name="Salamov A."/>
            <person name="Schmutz J."/>
            <person name="Weeks D."/>
            <person name="Yamada T."/>
            <person name="Claverie J.M."/>
            <person name="Grigoriev I."/>
            <person name="Van Etten J."/>
            <person name="Lomsadze A."/>
            <person name="Borodovsky M."/>
        </authorList>
    </citation>
    <scope>NUCLEOTIDE SEQUENCE [LARGE SCALE GENOMIC DNA]</scope>
    <source>
        <strain evidence="9 10">C-169</strain>
    </source>
</reference>
<protein>
    <recommendedName>
        <fullName evidence="3">HECT-type E3 ubiquitin transferase</fullName>
        <ecNumber evidence="3">2.3.2.26</ecNumber>
    </recommendedName>
</protein>
<keyword evidence="4" id="KW-0963">Cytoplasm</keyword>
<evidence type="ECO:0000256" key="5">
    <source>
        <dbReference type="ARBA" id="ARBA00022679"/>
    </source>
</evidence>
<dbReference type="Gene3D" id="3.90.1750.10">
    <property type="entry name" value="Hect, E3 ligase catalytic domains"/>
    <property type="match status" value="1"/>
</dbReference>
<dbReference type="eggNOG" id="KOG0941">
    <property type="taxonomic scope" value="Eukaryota"/>
</dbReference>
<dbReference type="FunFam" id="3.30.2410.10:FF:000003">
    <property type="entry name" value="probable E3 ubiquitin-protein ligase HERC4 isoform X1"/>
    <property type="match status" value="1"/>
</dbReference>
<dbReference type="EMBL" id="AGSI01000009">
    <property type="protein sequence ID" value="EIE22646.1"/>
    <property type="molecule type" value="Genomic_DNA"/>
</dbReference>
<evidence type="ECO:0000256" key="6">
    <source>
        <dbReference type="ARBA" id="ARBA00022786"/>
    </source>
</evidence>
<dbReference type="GeneID" id="17040633"/>
<dbReference type="Proteomes" id="UP000007264">
    <property type="component" value="Unassembled WGS sequence"/>
</dbReference>
<dbReference type="GO" id="GO:0000209">
    <property type="term" value="P:protein polyubiquitination"/>
    <property type="evidence" value="ECO:0007669"/>
    <property type="project" value="InterPro"/>
</dbReference>
<dbReference type="PROSITE" id="PS50237">
    <property type="entry name" value="HECT"/>
    <property type="match status" value="1"/>
</dbReference>
<accession>I0YW77</accession>
<evidence type="ECO:0000259" key="8">
    <source>
        <dbReference type="PROSITE" id="PS50237"/>
    </source>
</evidence>
<comment type="catalytic activity">
    <reaction evidence="1">
        <text>S-ubiquitinyl-[E2 ubiquitin-conjugating enzyme]-L-cysteine + [acceptor protein]-L-lysine = [E2 ubiquitin-conjugating enzyme]-L-cysteine + N(6)-ubiquitinyl-[acceptor protein]-L-lysine.</text>
        <dbReference type="EC" id="2.3.2.26"/>
    </reaction>
</comment>
<dbReference type="OrthoDB" id="8068875at2759"/>
<sequence>MNVVCCTQVRRGEHLVHDTLLQIQNAGSAIRRPLKVQFIGEEGVDEGGVQKEFFQLLMRELFDANFGMFRMDPELRTFWFRASSLDLAMEFELVGLLLALAIYNNHILEVSFPMVVYKMLMGRDVGFEDLKDVSPDVYSSLKKLLAYEGDVSELGLIFQVEQEADFGEPNLVVDLIPNGGDVPVTAENRKQYVTAYMQHLLVKSVKRQSQAFCKGFKKLWSKDLVFKLFQPEELECLICGSTELDFAALESAVHYEDGFDDKSQVVTWFWEVVHCFSEEQKKRLLFFVTGSDRVPIKGLASLQPPFVISRNGPSSNRLPTAHTCFNHLLLPAYDDKAILQNRLETAINNAEGFGLR</sequence>
<evidence type="ECO:0000256" key="1">
    <source>
        <dbReference type="ARBA" id="ARBA00000885"/>
    </source>
</evidence>
<dbReference type="InterPro" id="IPR035983">
    <property type="entry name" value="Hect_E3_ubiquitin_ligase"/>
</dbReference>
<keyword evidence="10" id="KW-1185">Reference proteome</keyword>
<dbReference type="STRING" id="574566.I0YW77"/>